<sequence>MEDNLDTFFSENKFDFHEPHSGHAERFKRKLNNPGKVNKTSWKWLSVAASVVLLVGFWLGANQQPTQLDLADLSPKMEETQNYFVATIHHELKELEKHRSLDTEVIIEDALEELEKLEDRYKYFIDELNENGYEKRIVYEMINNYQQRLEILNNVIQQIEEIKNTNTIQKDEAYI</sequence>
<name>A0A1L3JGR6_9FLAO</name>
<reference evidence="2 3" key="1">
    <citation type="submission" date="2016-11" db="EMBL/GenBank/DDBJ databases">
        <title>Tenacibaculum sp. LPB0136, isolated from marine environment.</title>
        <authorList>
            <person name="Kim E."/>
            <person name="Yi H."/>
        </authorList>
    </citation>
    <scope>NUCLEOTIDE SEQUENCE [LARGE SCALE GENOMIC DNA]</scope>
    <source>
        <strain evidence="2 3">LPB0136</strain>
    </source>
</reference>
<dbReference type="EMBL" id="CP018155">
    <property type="protein sequence ID" value="APG64263.1"/>
    <property type="molecule type" value="Genomic_DNA"/>
</dbReference>
<dbReference type="RefSeq" id="WP_072554587.1">
    <property type="nucleotide sequence ID" value="NZ_CP018155.1"/>
</dbReference>
<dbReference type="Proteomes" id="UP000181898">
    <property type="component" value="Chromosome"/>
</dbReference>
<evidence type="ECO:0000313" key="2">
    <source>
        <dbReference type="EMBL" id="APG64263.1"/>
    </source>
</evidence>
<evidence type="ECO:0000256" key="1">
    <source>
        <dbReference type="SAM" id="Coils"/>
    </source>
</evidence>
<keyword evidence="1" id="KW-0175">Coiled coil</keyword>
<organism evidence="2 3">
    <name type="scientific">Tenacibaculum todarodis</name>
    <dbReference type="NCBI Taxonomy" id="1850252"/>
    <lineage>
        <taxon>Bacteria</taxon>
        <taxon>Pseudomonadati</taxon>
        <taxon>Bacteroidota</taxon>
        <taxon>Flavobacteriia</taxon>
        <taxon>Flavobacteriales</taxon>
        <taxon>Flavobacteriaceae</taxon>
        <taxon>Tenacibaculum</taxon>
    </lineage>
</organism>
<dbReference type="STRING" id="1850252.LPB136_02265"/>
<proteinExistence type="predicted"/>
<dbReference type="KEGG" id="ten:LPB136_02265"/>
<dbReference type="OrthoDB" id="1143801at2"/>
<protein>
    <recommendedName>
        <fullName evidence="4">Anti-sigma factor</fullName>
    </recommendedName>
</protein>
<keyword evidence="3" id="KW-1185">Reference proteome</keyword>
<dbReference type="AlphaFoldDB" id="A0A1L3JGR6"/>
<feature type="coiled-coil region" evidence="1">
    <location>
        <begin position="100"/>
        <end position="172"/>
    </location>
</feature>
<accession>A0A1L3JGR6</accession>
<gene>
    <name evidence="2" type="ORF">LPB136_02265</name>
</gene>
<evidence type="ECO:0008006" key="4">
    <source>
        <dbReference type="Google" id="ProtNLM"/>
    </source>
</evidence>
<evidence type="ECO:0000313" key="3">
    <source>
        <dbReference type="Proteomes" id="UP000181898"/>
    </source>
</evidence>